<proteinExistence type="predicted"/>
<evidence type="ECO:0000256" key="2">
    <source>
        <dbReference type="SAM" id="MobiDB-lite"/>
    </source>
</evidence>
<dbReference type="PANTHER" id="PTHR14247:SF8">
    <property type="entry name" value="RAS-GEF DOMAIN-CONTAINING PROTEIN"/>
    <property type="match status" value="1"/>
</dbReference>
<dbReference type="Gene3D" id="3.30.505.10">
    <property type="entry name" value="SH2 domain"/>
    <property type="match status" value="1"/>
</dbReference>
<dbReference type="InterPro" id="IPR051853">
    <property type="entry name" value="SH2-Ras-GEF_adapter"/>
</dbReference>
<keyword evidence="1" id="KW-0727">SH2 domain</keyword>
<evidence type="ECO:0000259" key="3">
    <source>
        <dbReference type="PROSITE" id="PS50001"/>
    </source>
</evidence>
<evidence type="ECO:0000256" key="1">
    <source>
        <dbReference type="PROSITE-ProRule" id="PRU00191"/>
    </source>
</evidence>
<dbReference type="PROSITE" id="PS50001">
    <property type="entry name" value="SH2"/>
    <property type="match status" value="1"/>
</dbReference>
<sequence>MLFVAARRASVTTSTRPLLRALRPPQPFTAAPMTSSVAPMTSPAAAAPPVECEQPPAAGGQGALLAREPWFHGVISRSAAERLVVEDGEFLVRESSACPGQFVLTGARKGQHKHLLLVDPNGV</sequence>
<dbReference type="PANTHER" id="PTHR14247">
    <property type="entry name" value="BREAST CANCER ANTI-ESTROGEN RESISTANCE PROTEIN 3 HOMOLOG-LIKE PROTEIN"/>
    <property type="match status" value="1"/>
</dbReference>
<organism evidence="4 5">
    <name type="scientific">Leptidea sinapis</name>
    <dbReference type="NCBI Taxonomy" id="189913"/>
    <lineage>
        <taxon>Eukaryota</taxon>
        <taxon>Metazoa</taxon>
        <taxon>Ecdysozoa</taxon>
        <taxon>Arthropoda</taxon>
        <taxon>Hexapoda</taxon>
        <taxon>Insecta</taxon>
        <taxon>Pterygota</taxon>
        <taxon>Neoptera</taxon>
        <taxon>Endopterygota</taxon>
        <taxon>Lepidoptera</taxon>
        <taxon>Glossata</taxon>
        <taxon>Ditrysia</taxon>
        <taxon>Papilionoidea</taxon>
        <taxon>Pieridae</taxon>
        <taxon>Dismorphiinae</taxon>
        <taxon>Leptidea</taxon>
    </lineage>
</organism>
<protein>
    <recommendedName>
        <fullName evidence="3">SH2 domain-containing protein</fullName>
    </recommendedName>
</protein>
<evidence type="ECO:0000313" key="5">
    <source>
        <dbReference type="Proteomes" id="UP000324832"/>
    </source>
</evidence>
<dbReference type="Pfam" id="PF00017">
    <property type="entry name" value="SH2"/>
    <property type="match status" value="1"/>
</dbReference>
<gene>
    <name evidence="4" type="ORF">LSINAPIS_LOCUS7221</name>
</gene>
<name>A0A5E4QDA8_9NEOP</name>
<accession>A0A5E4QDA8</accession>
<reference evidence="4 5" key="1">
    <citation type="submission" date="2017-07" db="EMBL/GenBank/DDBJ databases">
        <authorList>
            <person name="Talla V."/>
            <person name="Backstrom N."/>
        </authorList>
    </citation>
    <scope>NUCLEOTIDE SEQUENCE [LARGE SCALE GENOMIC DNA]</scope>
</reference>
<dbReference type="InterPro" id="IPR036860">
    <property type="entry name" value="SH2_dom_sf"/>
</dbReference>
<dbReference type="InterPro" id="IPR000980">
    <property type="entry name" value="SH2"/>
</dbReference>
<dbReference type="SUPFAM" id="SSF55550">
    <property type="entry name" value="SH2 domain"/>
    <property type="match status" value="1"/>
</dbReference>
<evidence type="ECO:0000313" key="4">
    <source>
        <dbReference type="EMBL" id="VVC95524.1"/>
    </source>
</evidence>
<keyword evidence="5" id="KW-1185">Reference proteome</keyword>
<feature type="compositionally biased region" description="Low complexity" evidence="2">
    <location>
        <begin position="34"/>
        <end position="60"/>
    </location>
</feature>
<feature type="domain" description="SH2" evidence="3">
    <location>
        <begin position="70"/>
        <end position="123"/>
    </location>
</feature>
<dbReference type="EMBL" id="FZQP02002337">
    <property type="protein sequence ID" value="VVC95524.1"/>
    <property type="molecule type" value="Genomic_DNA"/>
</dbReference>
<dbReference type="AlphaFoldDB" id="A0A5E4QDA8"/>
<feature type="region of interest" description="Disordered" evidence="2">
    <location>
        <begin position="25"/>
        <end position="60"/>
    </location>
</feature>
<feature type="non-terminal residue" evidence="4">
    <location>
        <position position="123"/>
    </location>
</feature>
<dbReference type="Proteomes" id="UP000324832">
    <property type="component" value="Unassembled WGS sequence"/>
</dbReference>